<sequence>MYKFVLSLFILSFLYVYIDKNPVEATITENVSNKSERTLHVTHHVRGNDVYLECMIQNFTFKQSGGHKIEGEGHLHVIVDGRRTEKISTAAFIIKGLTKGEHTLKIQVVHNDLTNYNLDHTIHVQIK</sequence>
<evidence type="ECO:0000313" key="2">
    <source>
        <dbReference type="Proteomes" id="UP001597227"/>
    </source>
</evidence>
<accession>A0ABW4MKB8</accession>
<protein>
    <submittedName>
        <fullName evidence="1">Uncharacterized protein</fullName>
    </submittedName>
</protein>
<name>A0ABW4MKB8_9BACI</name>
<reference evidence="2" key="1">
    <citation type="journal article" date="2019" name="Int. J. Syst. Evol. Microbiol.">
        <title>The Global Catalogue of Microorganisms (GCM) 10K type strain sequencing project: providing services to taxonomists for standard genome sequencing and annotation.</title>
        <authorList>
            <consortium name="The Broad Institute Genomics Platform"/>
            <consortium name="The Broad Institute Genome Sequencing Center for Infectious Disease"/>
            <person name="Wu L."/>
            <person name="Ma J."/>
        </authorList>
    </citation>
    <scope>NUCLEOTIDE SEQUENCE [LARGE SCALE GENOMIC DNA]</scope>
    <source>
        <strain evidence="2">CCUG 15531</strain>
    </source>
</reference>
<gene>
    <name evidence="1" type="ORF">ACFSFW_03765</name>
</gene>
<comment type="caution">
    <text evidence="1">The sequence shown here is derived from an EMBL/GenBank/DDBJ whole genome shotgun (WGS) entry which is preliminary data.</text>
</comment>
<proteinExistence type="predicted"/>
<keyword evidence="2" id="KW-1185">Reference proteome</keyword>
<dbReference type="Proteomes" id="UP001597227">
    <property type="component" value="Unassembled WGS sequence"/>
</dbReference>
<evidence type="ECO:0000313" key="1">
    <source>
        <dbReference type="EMBL" id="MFD1777772.1"/>
    </source>
</evidence>
<dbReference type="EMBL" id="JBHUEK010000007">
    <property type="protein sequence ID" value="MFD1777772.1"/>
    <property type="molecule type" value="Genomic_DNA"/>
</dbReference>
<organism evidence="1 2">
    <name type="scientific">Fredinandcohnia salidurans</name>
    <dbReference type="NCBI Taxonomy" id="2595041"/>
    <lineage>
        <taxon>Bacteria</taxon>
        <taxon>Bacillati</taxon>
        <taxon>Bacillota</taxon>
        <taxon>Bacilli</taxon>
        <taxon>Bacillales</taxon>
        <taxon>Bacillaceae</taxon>
        <taxon>Fredinandcohnia</taxon>
    </lineage>
</organism>
<dbReference type="RefSeq" id="WP_388035353.1">
    <property type="nucleotide sequence ID" value="NZ_JBHUEK010000007.1"/>
</dbReference>